<feature type="transmembrane region" description="Helical" evidence="1">
    <location>
        <begin position="34"/>
        <end position="55"/>
    </location>
</feature>
<evidence type="ECO:0000313" key="3">
    <source>
        <dbReference type="Proteomes" id="UP001215598"/>
    </source>
</evidence>
<protein>
    <submittedName>
        <fullName evidence="2">Uncharacterized protein</fullName>
    </submittedName>
</protein>
<keyword evidence="1" id="KW-0472">Membrane</keyword>
<keyword evidence="1" id="KW-1133">Transmembrane helix</keyword>
<feature type="transmembrane region" description="Helical" evidence="1">
    <location>
        <begin position="6"/>
        <end position="27"/>
    </location>
</feature>
<keyword evidence="1" id="KW-0812">Transmembrane</keyword>
<comment type="caution">
    <text evidence="2">The sequence shown here is derived from an EMBL/GenBank/DDBJ whole genome shotgun (WGS) entry which is preliminary data.</text>
</comment>
<dbReference type="EMBL" id="JARKIB010000174">
    <property type="protein sequence ID" value="KAJ7728214.1"/>
    <property type="molecule type" value="Genomic_DNA"/>
</dbReference>
<keyword evidence="3" id="KW-1185">Reference proteome</keyword>
<feature type="transmembrane region" description="Helical" evidence="1">
    <location>
        <begin position="75"/>
        <end position="101"/>
    </location>
</feature>
<dbReference type="Proteomes" id="UP001215598">
    <property type="component" value="Unassembled WGS sequence"/>
</dbReference>
<sequence length="117" mass="13474">MDAALLEGICLLTLICVWAVDMWFIFVFCFRQPFFISGILARLFQSFTIGCLNYARHVRTYSWPAGKVETAHFYASHMYFVSISISWIASFSAVAGTIFSVKWNPRSEIEKKWILVS</sequence>
<evidence type="ECO:0000256" key="1">
    <source>
        <dbReference type="SAM" id="Phobius"/>
    </source>
</evidence>
<accession>A0AAD7MR24</accession>
<proteinExistence type="predicted"/>
<organism evidence="2 3">
    <name type="scientific">Mycena metata</name>
    <dbReference type="NCBI Taxonomy" id="1033252"/>
    <lineage>
        <taxon>Eukaryota</taxon>
        <taxon>Fungi</taxon>
        <taxon>Dikarya</taxon>
        <taxon>Basidiomycota</taxon>
        <taxon>Agaricomycotina</taxon>
        <taxon>Agaricomycetes</taxon>
        <taxon>Agaricomycetidae</taxon>
        <taxon>Agaricales</taxon>
        <taxon>Marasmiineae</taxon>
        <taxon>Mycenaceae</taxon>
        <taxon>Mycena</taxon>
    </lineage>
</organism>
<dbReference type="AlphaFoldDB" id="A0AAD7MR24"/>
<reference evidence="2" key="1">
    <citation type="submission" date="2023-03" db="EMBL/GenBank/DDBJ databases">
        <title>Massive genome expansion in bonnet fungi (Mycena s.s.) driven by repeated elements and novel gene families across ecological guilds.</title>
        <authorList>
            <consortium name="Lawrence Berkeley National Laboratory"/>
            <person name="Harder C.B."/>
            <person name="Miyauchi S."/>
            <person name="Viragh M."/>
            <person name="Kuo A."/>
            <person name="Thoen E."/>
            <person name="Andreopoulos B."/>
            <person name="Lu D."/>
            <person name="Skrede I."/>
            <person name="Drula E."/>
            <person name="Henrissat B."/>
            <person name="Morin E."/>
            <person name="Kohler A."/>
            <person name="Barry K."/>
            <person name="LaButti K."/>
            <person name="Morin E."/>
            <person name="Salamov A."/>
            <person name="Lipzen A."/>
            <person name="Mereny Z."/>
            <person name="Hegedus B."/>
            <person name="Baldrian P."/>
            <person name="Stursova M."/>
            <person name="Weitz H."/>
            <person name="Taylor A."/>
            <person name="Grigoriev I.V."/>
            <person name="Nagy L.G."/>
            <person name="Martin F."/>
            <person name="Kauserud H."/>
        </authorList>
    </citation>
    <scope>NUCLEOTIDE SEQUENCE</scope>
    <source>
        <strain evidence="2">CBHHK182m</strain>
    </source>
</reference>
<evidence type="ECO:0000313" key="2">
    <source>
        <dbReference type="EMBL" id="KAJ7728214.1"/>
    </source>
</evidence>
<gene>
    <name evidence="2" type="ORF">B0H16DRAFT_1589267</name>
</gene>
<name>A0AAD7MR24_9AGAR</name>